<accession>A0A6A6TEL2</accession>
<reference evidence="2" key="1">
    <citation type="journal article" date="2020" name="Stud. Mycol.">
        <title>101 Dothideomycetes genomes: a test case for predicting lifestyles and emergence of pathogens.</title>
        <authorList>
            <person name="Haridas S."/>
            <person name="Albert R."/>
            <person name="Binder M."/>
            <person name="Bloem J."/>
            <person name="Labutti K."/>
            <person name="Salamov A."/>
            <person name="Andreopoulos B."/>
            <person name="Baker S."/>
            <person name="Barry K."/>
            <person name="Bills G."/>
            <person name="Bluhm B."/>
            <person name="Cannon C."/>
            <person name="Castanera R."/>
            <person name="Culley D."/>
            <person name="Daum C."/>
            <person name="Ezra D."/>
            <person name="Gonzalez J."/>
            <person name="Henrissat B."/>
            <person name="Kuo A."/>
            <person name="Liang C."/>
            <person name="Lipzen A."/>
            <person name="Lutzoni F."/>
            <person name="Magnuson J."/>
            <person name="Mondo S."/>
            <person name="Nolan M."/>
            <person name="Ohm R."/>
            <person name="Pangilinan J."/>
            <person name="Park H.-J."/>
            <person name="Ramirez L."/>
            <person name="Alfaro M."/>
            <person name="Sun H."/>
            <person name="Tritt A."/>
            <person name="Yoshinaga Y."/>
            <person name="Zwiers L.-H."/>
            <person name="Turgeon B."/>
            <person name="Goodwin S."/>
            <person name="Spatafora J."/>
            <person name="Crous P."/>
            <person name="Grigoriev I."/>
        </authorList>
    </citation>
    <scope>NUCLEOTIDE SEQUENCE</scope>
    <source>
        <strain evidence="2">CBS 122681</strain>
    </source>
</reference>
<dbReference type="Proteomes" id="UP000799324">
    <property type="component" value="Unassembled WGS sequence"/>
</dbReference>
<proteinExistence type="predicted"/>
<dbReference type="PROSITE" id="PS51257">
    <property type="entry name" value="PROKAR_LIPOPROTEIN"/>
    <property type="match status" value="1"/>
</dbReference>
<name>A0A6A6TEL2_9PLEO</name>
<dbReference type="AlphaFoldDB" id="A0A6A6TEL2"/>
<organism evidence="2 3">
    <name type="scientific">Lophiostoma macrostomum CBS 122681</name>
    <dbReference type="NCBI Taxonomy" id="1314788"/>
    <lineage>
        <taxon>Eukaryota</taxon>
        <taxon>Fungi</taxon>
        <taxon>Dikarya</taxon>
        <taxon>Ascomycota</taxon>
        <taxon>Pezizomycotina</taxon>
        <taxon>Dothideomycetes</taxon>
        <taxon>Pleosporomycetidae</taxon>
        <taxon>Pleosporales</taxon>
        <taxon>Lophiostomataceae</taxon>
        <taxon>Lophiostoma</taxon>
    </lineage>
</organism>
<evidence type="ECO:0000313" key="3">
    <source>
        <dbReference type="Proteomes" id="UP000799324"/>
    </source>
</evidence>
<sequence length="97" mass="10775">MRSSYNRRAAGKALQVTMSYSWSFGCHYCVLGNSPIAFDLVVRSPSRPILLKRKSRVECPDECSTRALGRWPSGLTRGPRAALDGSIGLESTTKERR</sequence>
<protein>
    <submittedName>
        <fullName evidence="2">Uncharacterized protein</fullName>
    </submittedName>
</protein>
<dbReference type="EMBL" id="MU004315">
    <property type="protein sequence ID" value="KAF2658445.1"/>
    <property type="molecule type" value="Genomic_DNA"/>
</dbReference>
<evidence type="ECO:0000256" key="1">
    <source>
        <dbReference type="SAM" id="MobiDB-lite"/>
    </source>
</evidence>
<feature type="region of interest" description="Disordered" evidence="1">
    <location>
        <begin position="74"/>
        <end position="97"/>
    </location>
</feature>
<evidence type="ECO:0000313" key="2">
    <source>
        <dbReference type="EMBL" id="KAF2658445.1"/>
    </source>
</evidence>
<keyword evidence="3" id="KW-1185">Reference proteome</keyword>
<gene>
    <name evidence="2" type="ORF">K491DRAFT_269635</name>
</gene>